<evidence type="ECO:0000256" key="2">
    <source>
        <dbReference type="ARBA" id="ARBA00010211"/>
    </source>
</evidence>
<keyword evidence="6" id="KW-1185">Reference proteome</keyword>
<proteinExistence type="inferred from homology"/>
<comment type="cofactor">
    <cofactor evidence="1">
        <name>Mg(2+)</name>
        <dbReference type="ChEBI" id="CHEBI:18420"/>
    </cofactor>
</comment>
<evidence type="ECO:0000259" key="4">
    <source>
        <dbReference type="Pfam" id="PF01557"/>
    </source>
</evidence>
<dbReference type="InterPro" id="IPR036663">
    <property type="entry name" value="Fumarylacetoacetase_C_sf"/>
</dbReference>
<sequence>MKLVSFAAPLARIGFLEGDNVVDFQASYGLYLQDRERVGNAAHVARTCIPDSLNDFIRLYSGNMRRFEPLMAYAQQERGRLAALGIARPLAQTTLLAANPDPIKIVCCGNSYARYLTEWGLPKEEWPQDVKISFLKSPASLVGHDDEIRFPPDSEQWDYENELAIVIGAHCSDIEEADASRYIFGYTILNDACVRDIPSWTGRYDSPRGKAGDTFAPLGPCITPSEYLPKSPNALHIRTTVDGEVRQDDTTAGLLWPVERIVAFVSRYMTLSPGDILATGSTSGNALVCGKWLRPGQTIECEIEGIGVLRSRIARREWTAAL</sequence>
<dbReference type="Proteomes" id="UP000283474">
    <property type="component" value="Chromosome"/>
</dbReference>
<dbReference type="Pfam" id="PF01557">
    <property type="entry name" value="FAA_hydrolase"/>
    <property type="match status" value="1"/>
</dbReference>
<dbReference type="AlphaFoldDB" id="A0A410GEN9"/>
<reference evidence="5 6" key="1">
    <citation type="submission" date="2017-08" db="EMBL/GenBank/DDBJ databases">
        <authorList>
            <person name="Park S.-J."/>
            <person name="Kim H."/>
        </authorList>
    </citation>
    <scope>NUCLEOTIDE SEQUENCE [LARGE SCALE GENOMIC DNA]</scope>
    <source>
        <strain evidence="6">ye3</strain>
    </source>
</reference>
<dbReference type="SUPFAM" id="SSF56529">
    <property type="entry name" value="FAH"/>
    <property type="match status" value="1"/>
</dbReference>
<dbReference type="OrthoDB" id="8582489at2"/>
<dbReference type="PANTHER" id="PTHR42796:SF4">
    <property type="entry name" value="FUMARYLACETOACETATE HYDROLASE DOMAIN-CONTAINING PROTEIN 2A"/>
    <property type="match status" value="1"/>
</dbReference>
<evidence type="ECO:0000256" key="3">
    <source>
        <dbReference type="ARBA" id="ARBA00022723"/>
    </source>
</evidence>
<comment type="similarity">
    <text evidence="2">Belongs to the FAH family.</text>
</comment>
<dbReference type="Gene3D" id="3.90.850.10">
    <property type="entry name" value="Fumarylacetoacetase-like, C-terminal domain"/>
    <property type="match status" value="1"/>
</dbReference>
<dbReference type="RefSeq" id="WP_128355733.1">
    <property type="nucleotide sequence ID" value="NZ_CP022987.1"/>
</dbReference>
<feature type="domain" description="Fumarylacetoacetase-like C-terminal" evidence="4">
    <location>
        <begin position="104"/>
        <end position="313"/>
    </location>
</feature>
<protein>
    <recommendedName>
        <fullName evidence="4">Fumarylacetoacetase-like C-terminal domain-containing protein</fullName>
    </recommendedName>
</protein>
<dbReference type="PANTHER" id="PTHR42796">
    <property type="entry name" value="FUMARYLACETOACETATE HYDROLASE DOMAIN-CONTAINING PROTEIN 2A-RELATED"/>
    <property type="match status" value="1"/>
</dbReference>
<evidence type="ECO:0000313" key="5">
    <source>
        <dbReference type="EMBL" id="QAA94739.1"/>
    </source>
</evidence>
<organism evidence="5 6">
    <name type="scientific">Pollutimonas thiosulfatoxidans</name>
    <dbReference type="NCBI Taxonomy" id="2028345"/>
    <lineage>
        <taxon>Bacteria</taxon>
        <taxon>Pseudomonadati</taxon>
        <taxon>Pseudomonadota</taxon>
        <taxon>Betaproteobacteria</taxon>
        <taxon>Burkholderiales</taxon>
        <taxon>Alcaligenaceae</taxon>
        <taxon>Pollutimonas</taxon>
    </lineage>
</organism>
<accession>A0A410GEN9</accession>
<dbReference type="InterPro" id="IPR051121">
    <property type="entry name" value="FAH"/>
</dbReference>
<dbReference type="GO" id="GO:0044281">
    <property type="term" value="P:small molecule metabolic process"/>
    <property type="evidence" value="ECO:0007669"/>
    <property type="project" value="UniProtKB-ARBA"/>
</dbReference>
<gene>
    <name evidence="5" type="ORF">CKA81_13465</name>
</gene>
<dbReference type="InterPro" id="IPR011234">
    <property type="entry name" value="Fumarylacetoacetase-like_C"/>
</dbReference>
<dbReference type="KEGG" id="pus:CKA81_13465"/>
<dbReference type="GO" id="GO:0003824">
    <property type="term" value="F:catalytic activity"/>
    <property type="evidence" value="ECO:0007669"/>
    <property type="project" value="InterPro"/>
</dbReference>
<evidence type="ECO:0000313" key="6">
    <source>
        <dbReference type="Proteomes" id="UP000283474"/>
    </source>
</evidence>
<keyword evidence="3" id="KW-0479">Metal-binding</keyword>
<name>A0A410GEN9_9BURK</name>
<dbReference type="GO" id="GO:0046872">
    <property type="term" value="F:metal ion binding"/>
    <property type="evidence" value="ECO:0007669"/>
    <property type="project" value="UniProtKB-KW"/>
</dbReference>
<dbReference type="EMBL" id="CP022987">
    <property type="protein sequence ID" value="QAA94739.1"/>
    <property type="molecule type" value="Genomic_DNA"/>
</dbReference>
<evidence type="ECO:0000256" key="1">
    <source>
        <dbReference type="ARBA" id="ARBA00001946"/>
    </source>
</evidence>